<dbReference type="Proteomes" id="UP000680714">
    <property type="component" value="Unassembled WGS sequence"/>
</dbReference>
<proteinExistence type="predicted"/>
<reference evidence="2 3" key="1">
    <citation type="submission" date="2021-04" db="EMBL/GenBank/DDBJ databases">
        <title>Magnetospirillum sulfuroxidans sp. nov., a facultative chemolithoautotrophic sulfur-oxidizing alphaproteobacterium isolated from freshwater sediment and proposals for Paramagetospirillum gen. nov., and Magnetospirillaceae fam. nov.</title>
        <authorList>
            <person name="Koziaeva V."/>
            <person name="Geelhoed J.S."/>
            <person name="Sorokin D.Y."/>
            <person name="Grouzdev D.S."/>
        </authorList>
    </citation>
    <scope>NUCLEOTIDE SEQUENCE [LARGE SCALE GENOMIC DNA]</scope>
    <source>
        <strain evidence="2 3">J10</strain>
    </source>
</reference>
<accession>A0ABS5I968</accession>
<evidence type="ECO:0000256" key="1">
    <source>
        <dbReference type="SAM" id="Phobius"/>
    </source>
</evidence>
<keyword evidence="1" id="KW-1133">Transmembrane helix</keyword>
<name>A0ABS5I968_9PROT</name>
<keyword evidence="1" id="KW-0812">Transmembrane</keyword>
<keyword evidence="1" id="KW-0472">Membrane</keyword>
<feature type="transmembrane region" description="Helical" evidence="1">
    <location>
        <begin position="44"/>
        <end position="64"/>
    </location>
</feature>
<gene>
    <name evidence="2" type="ORF">KEC16_04440</name>
</gene>
<feature type="transmembrane region" description="Helical" evidence="1">
    <location>
        <begin position="9"/>
        <end position="28"/>
    </location>
</feature>
<evidence type="ECO:0000313" key="2">
    <source>
        <dbReference type="EMBL" id="MBR9970957.1"/>
    </source>
</evidence>
<protein>
    <recommendedName>
        <fullName evidence="4">SMODS-associating 2TM beta-strand rich effector domain-containing protein</fullName>
    </recommendedName>
</protein>
<sequence>MYRIFGPKFWITAISYVVLATNFAFGLLDEYLPEIGVEPSFGKVVFWVQVVIAIFFVTPIWRLFWKAFPKMNDWVFPDLNGEWEVEICSNWPRIERLLKSACGKEPSIDFRVCDGEELPSLTPLKMRARITQTWGHIHIHLWNPNQDTPIKDSDTFLVEPIRGGENARPAMSYMFSQRNETDVVSDAPMFHGAARLEIQPGYNVMEGTMWSNRMWRRGMNTAASLRFVRAI</sequence>
<comment type="caution">
    <text evidence="2">The sequence shown here is derived from an EMBL/GenBank/DDBJ whole genome shotgun (WGS) entry which is preliminary data.</text>
</comment>
<organism evidence="2 3">
    <name type="scientific">Magnetospirillum sulfuroxidans</name>
    <dbReference type="NCBI Taxonomy" id="611300"/>
    <lineage>
        <taxon>Bacteria</taxon>
        <taxon>Pseudomonadati</taxon>
        <taxon>Pseudomonadota</taxon>
        <taxon>Alphaproteobacteria</taxon>
        <taxon>Rhodospirillales</taxon>
        <taxon>Rhodospirillaceae</taxon>
        <taxon>Magnetospirillum</taxon>
    </lineage>
</organism>
<keyword evidence="3" id="KW-1185">Reference proteome</keyword>
<evidence type="ECO:0000313" key="3">
    <source>
        <dbReference type="Proteomes" id="UP000680714"/>
    </source>
</evidence>
<dbReference type="EMBL" id="JAGTUF010000002">
    <property type="protein sequence ID" value="MBR9970957.1"/>
    <property type="molecule type" value="Genomic_DNA"/>
</dbReference>
<evidence type="ECO:0008006" key="4">
    <source>
        <dbReference type="Google" id="ProtNLM"/>
    </source>
</evidence>
<dbReference type="RefSeq" id="WP_211546468.1">
    <property type="nucleotide sequence ID" value="NZ_JAGTUF010000002.1"/>
</dbReference>